<name>A0A085MP92_9BILA</name>
<protein>
    <submittedName>
        <fullName evidence="2">Uncharacterized protein</fullName>
    </submittedName>
</protein>
<organism evidence="2 3">
    <name type="scientific">Trichuris suis</name>
    <name type="common">pig whipworm</name>
    <dbReference type="NCBI Taxonomy" id="68888"/>
    <lineage>
        <taxon>Eukaryota</taxon>
        <taxon>Metazoa</taxon>
        <taxon>Ecdysozoa</taxon>
        <taxon>Nematoda</taxon>
        <taxon>Enoplea</taxon>
        <taxon>Dorylaimia</taxon>
        <taxon>Trichinellida</taxon>
        <taxon>Trichuridae</taxon>
        <taxon>Trichuris</taxon>
    </lineage>
</organism>
<dbReference type="Proteomes" id="UP000030764">
    <property type="component" value="Unassembled WGS sequence"/>
</dbReference>
<feature type="compositionally biased region" description="Basic and acidic residues" evidence="1">
    <location>
        <begin position="90"/>
        <end position="104"/>
    </location>
</feature>
<reference evidence="2 3" key="1">
    <citation type="journal article" date="2014" name="Nat. Genet.">
        <title>Genome and transcriptome of the porcine whipworm Trichuris suis.</title>
        <authorList>
            <person name="Jex A.R."/>
            <person name="Nejsum P."/>
            <person name="Schwarz E.M."/>
            <person name="Hu L."/>
            <person name="Young N.D."/>
            <person name="Hall R.S."/>
            <person name="Korhonen P.K."/>
            <person name="Liao S."/>
            <person name="Thamsborg S."/>
            <person name="Xia J."/>
            <person name="Xu P."/>
            <person name="Wang S."/>
            <person name="Scheerlinck J.P."/>
            <person name="Hofmann A."/>
            <person name="Sternberg P.W."/>
            <person name="Wang J."/>
            <person name="Gasser R.B."/>
        </authorList>
    </citation>
    <scope>NUCLEOTIDE SEQUENCE [LARGE SCALE GENOMIC DNA]</scope>
    <source>
        <strain evidence="2">DCEP-RM93M</strain>
    </source>
</reference>
<dbReference type="AlphaFoldDB" id="A0A085MP92"/>
<accession>A0A085MP92</accession>
<keyword evidence="3" id="KW-1185">Reference proteome</keyword>
<evidence type="ECO:0000256" key="1">
    <source>
        <dbReference type="SAM" id="MobiDB-lite"/>
    </source>
</evidence>
<dbReference type="EMBL" id="KL363182">
    <property type="protein sequence ID" value="KFD59038.1"/>
    <property type="molecule type" value="Genomic_DNA"/>
</dbReference>
<gene>
    <name evidence="2" type="ORF">M513_00201</name>
</gene>
<feature type="region of interest" description="Disordered" evidence="1">
    <location>
        <begin position="68"/>
        <end position="104"/>
    </location>
</feature>
<sequence>MMYHSGSWLNVARIGCAKTQVHDLRVTWYCEMSMVKVDAMAKSSQRGPRMCQSDTEFSFGYNLGLDGTGTRTPTTSLNRHSYQKGFAYPEHQREEGDDELPHVS</sequence>
<feature type="compositionally biased region" description="Polar residues" evidence="1">
    <location>
        <begin position="69"/>
        <end position="80"/>
    </location>
</feature>
<evidence type="ECO:0000313" key="3">
    <source>
        <dbReference type="Proteomes" id="UP000030764"/>
    </source>
</evidence>
<evidence type="ECO:0000313" key="2">
    <source>
        <dbReference type="EMBL" id="KFD59038.1"/>
    </source>
</evidence>
<proteinExistence type="predicted"/>